<dbReference type="Pfam" id="PF06999">
    <property type="entry name" value="Suc_Fer-like"/>
    <property type="match status" value="1"/>
</dbReference>
<comment type="caution">
    <text evidence="2">The sequence shown here is derived from an EMBL/GenBank/DDBJ whole genome shotgun (WGS) entry which is preliminary data.</text>
</comment>
<feature type="compositionally biased region" description="Polar residues" evidence="1">
    <location>
        <begin position="7"/>
        <end position="20"/>
    </location>
</feature>
<evidence type="ECO:0000313" key="2">
    <source>
        <dbReference type="EMBL" id="PIL27464.1"/>
    </source>
</evidence>
<dbReference type="STRING" id="1077348.A0A2G8S147"/>
<dbReference type="EMBL" id="AYKW01000034">
    <property type="protein sequence ID" value="PIL27464.1"/>
    <property type="molecule type" value="Genomic_DNA"/>
</dbReference>
<evidence type="ECO:0008006" key="4">
    <source>
        <dbReference type="Google" id="ProtNLM"/>
    </source>
</evidence>
<name>A0A2G8S147_9APHY</name>
<gene>
    <name evidence="2" type="ORF">GSI_10613</name>
</gene>
<dbReference type="PANTHER" id="PTHR31902">
    <property type="entry name" value="ACTIN PATCHES DISTAL PROTEIN 1"/>
    <property type="match status" value="1"/>
</dbReference>
<reference evidence="2 3" key="1">
    <citation type="journal article" date="2015" name="Sci. Rep.">
        <title>Chromosome-level genome map provides insights into diverse defense mechanisms in the medicinal fungus Ganoderma sinense.</title>
        <authorList>
            <person name="Zhu Y."/>
            <person name="Xu J."/>
            <person name="Sun C."/>
            <person name="Zhou S."/>
            <person name="Xu H."/>
            <person name="Nelson D.R."/>
            <person name="Qian J."/>
            <person name="Song J."/>
            <person name="Luo H."/>
            <person name="Xiang L."/>
            <person name="Li Y."/>
            <person name="Xu Z."/>
            <person name="Ji A."/>
            <person name="Wang L."/>
            <person name="Lu S."/>
            <person name="Hayward A."/>
            <person name="Sun W."/>
            <person name="Li X."/>
            <person name="Schwartz D.C."/>
            <person name="Wang Y."/>
            <person name="Chen S."/>
        </authorList>
    </citation>
    <scope>NUCLEOTIDE SEQUENCE [LARGE SCALE GENOMIC DNA]</scope>
    <source>
        <strain evidence="2 3">ZZ0214-1</strain>
    </source>
</reference>
<dbReference type="Proteomes" id="UP000230002">
    <property type="component" value="Unassembled WGS sequence"/>
</dbReference>
<dbReference type="InterPro" id="IPR036249">
    <property type="entry name" value="Thioredoxin-like_sf"/>
</dbReference>
<dbReference type="CDD" id="cd03062">
    <property type="entry name" value="TRX_Fd_Sucrase"/>
    <property type="match status" value="1"/>
</dbReference>
<dbReference type="Gene3D" id="3.40.30.10">
    <property type="entry name" value="Glutaredoxin"/>
    <property type="match status" value="1"/>
</dbReference>
<keyword evidence="3" id="KW-1185">Reference proteome</keyword>
<accession>A0A2G8S147</accession>
<evidence type="ECO:0000256" key="1">
    <source>
        <dbReference type="SAM" id="MobiDB-lite"/>
    </source>
</evidence>
<dbReference type="InterPro" id="IPR009737">
    <property type="entry name" value="Aim32/Apd1-like"/>
</dbReference>
<organism evidence="2 3">
    <name type="scientific">Ganoderma sinense ZZ0214-1</name>
    <dbReference type="NCBI Taxonomy" id="1077348"/>
    <lineage>
        <taxon>Eukaryota</taxon>
        <taxon>Fungi</taxon>
        <taxon>Dikarya</taxon>
        <taxon>Basidiomycota</taxon>
        <taxon>Agaricomycotina</taxon>
        <taxon>Agaricomycetes</taxon>
        <taxon>Polyporales</taxon>
        <taxon>Polyporaceae</taxon>
        <taxon>Ganoderma</taxon>
    </lineage>
</organism>
<evidence type="ECO:0000313" key="3">
    <source>
        <dbReference type="Proteomes" id="UP000230002"/>
    </source>
</evidence>
<sequence length="356" mass="38448">MLALTRSRLSAPNGLNSNASRLIPDTPQQRHSRPRLAVTARLASPGLRHSGNFAPRQGPGASRLFSSARAEPVLAGTAPYHSAYVLLHTHAPVAEYPSRSKSPLWRALTIRARQWGGVINFAWAPEAWQAVHPAYAGLGEPGGRSFWGEGKENRDGDGEGEEAYVASVFSSAHPTGRFVIPEVTLANLDAIDASLRALARGDSPSAAEKLANDDPQEAKVAVEEAVGHREKLFLYVCTHGSRDCRCGDCGGDVARALEREIDRRGVGQDVFLGEVAHVGGHKYAANILVYPSGDWLGSVQESDVPQVVDELLAWHASHRLSSFADSPPLCPRFWRGRMGLDKEDQIALHSKPVGAR</sequence>
<dbReference type="SUPFAM" id="SSF52833">
    <property type="entry name" value="Thioredoxin-like"/>
    <property type="match status" value="1"/>
</dbReference>
<proteinExistence type="predicted"/>
<dbReference type="AlphaFoldDB" id="A0A2G8S147"/>
<feature type="region of interest" description="Disordered" evidence="1">
    <location>
        <begin position="1"/>
        <end position="35"/>
    </location>
</feature>
<dbReference type="OrthoDB" id="10253744at2759"/>
<protein>
    <recommendedName>
        <fullName evidence="4">Sucrase/ferredoxin-like-domain-containing protein</fullName>
    </recommendedName>
</protein>